<dbReference type="GO" id="GO:0000340">
    <property type="term" value="F:RNA 7-methylguanosine cap binding"/>
    <property type="evidence" value="ECO:0007669"/>
    <property type="project" value="TreeGrafter"/>
</dbReference>
<keyword evidence="12" id="KW-1185">Reference proteome</keyword>
<dbReference type="OrthoDB" id="3644453at2759"/>
<evidence type="ECO:0000256" key="9">
    <source>
        <dbReference type="SAM" id="Coils"/>
    </source>
</evidence>
<evidence type="ECO:0000256" key="7">
    <source>
        <dbReference type="ARBA" id="ARBA00062860"/>
    </source>
</evidence>
<name>A0A139IBF0_9PEZI</name>
<dbReference type="FunFam" id="3.30.760.10:FF:000004">
    <property type="entry name" value="Eukaryotic translation initiation factor 4E-1"/>
    <property type="match status" value="1"/>
</dbReference>
<accession>A0A139IBF0</accession>
<dbReference type="STRING" id="113226.A0A139IBF0"/>
<dbReference type="GO" id="GO:0016281">
    <property type="term" value="C:eukaryotic translation initiation factor 4F complex"/>
    <property type="evidence" value="ECO:0007669"/>
    <property type="project" value="TreeGrafter"/>
</dbReference>
<dbReference type="Proteomes" id="UP000073492">
    <property type="component" value="Unassembled WGS sequence"/>
</dbReference>
<keyword evidence="3 8" id="KW-0396">Initiation factor</keyword>
<comment type="function">
    <text evidence="1">Recognizes and binds the 7-methylguanosine-containing mRNA cap during an early step in the initiation of protein synthesis and facilitates ribosome binding by inducing the unwinding of the mRNAs secondary structures.</text>
</comment>
<feature type="region of interest" description="Disordered" evidence="10">
    <location>
        <begin position="819"/>
        <end position="953"/>
    </location>
</feature>
<organism evidence="11 12">
    <name type="scientific">Pseudocercospora musae</name>
    <dbReference type="NCBI Taxonomy" id="113226"/>
    <lineage>
        <taxon>Eukaryota</taxon>
        <taxon>Fungi</taxon>
        <taxon>Dikarya</taxon>
        <taxon>Ascomycota</taxon>
        <taxon>Pezizomycotina</taxon>
        <taxon>Dothideomycetes</taxon>
        <taxon>Dothideomycetidae</taxon>
        <taxon>Mycosphaerellales</taxon>
        <taxon>Mycosphaerellaceae</taxon>
        <taxon>Pseudocercospora</taxon>
    </lineage>
</organism>
<comment type="similarity">
    <text evidence="2 8">Belongs to the eukaryotic initiation factor 4E family.</text>
</comment>
<evidence type="ECO:0000256" key="4">
    <source>
        <dbReference type="ARBA" id="ARBA00022845"/>
    </source>
</evidence>
<evidence type="ECO:0000313" key="12">
    <source>
        <dbReference type="Proteomes" id="UP000073492"/>
    </source>
</evidence>
<dbReference type="EMBL" id="LFZO01000174">
    <property type="protein sequence ID" value="KXT11902.1"/>
    <property type="molecule type" value="Genomic_DNA"/>
</dbReference>
<reference evidence="11 12" key="1">
    <citation type="submission" date="2015-07" db="EMBL/GenBank/DDBJ databases">
        <title>Comparative genomics of the Sigatoka disease complex on banana suggests a link between parallel evolutionary changes in Pseudocercospora fijiensis and Pseudocercospora eumusae and increased virulence on the banana host.</title>
        <authorList>
            <person name="Chang T.-C."/>
            <person name="Salvucci A."/>
            <person name="Crous P.W."/>
            <person name="Stergiopoulos I."/>
        </authorList>
    </citation>
    <scope>NUCLEOTIDE SEQUENCE [LARGE SCALE GENOMIC DNA]</scope>
    <source>
        <strain evidence="11 12">CBS 116634</strain>
    </source>
</reference>
<evidence type="ECO:0000256" key="8">
    <source>
        <dbReference type="RuleBase" id="RU004374"/>
    </source>
</evidence>
<dbReference type="PANTHER" id="PTHR11960:SF8">
    <property type="entry name" value="EUKARYOTIC TRANSLATION INITIATION FACTOR 4E1-RELATED"/>
    <property type="match status" value="1"/>
</dbReference>
<feature type="region of interest" description="Disordered" evidence="10">
    <location>
        <begin position="748"/>
        <end position="774"/>
    </location>
</feature>
<dbReference type="InterPro" id="IPR001040">
    <property type="entry name" value="TIF_eIF_4E"/>
</dbReference>
<feature type="compositionally biased region" description="Low complexity" evidence="10">
    <location>
        <begin position="901"/>
        <end position="912"/>
    </location>
</feature>
<comment type="caution">
    <text evidence="11">The sequence shown here is derived from an EMBL/GenBank/DDBJ whole genome shotgun (WGS) entry which is preliminary data.</text>
</comment>
<keyword evidence="9" id="KW-0175">Coiled coil</keyword>
<dbReference type="InterPro" id="IPR019770">
    <property type="entry name" value="TIF_eIF_4E_CS"/>
</dbReference>
<evidence type="ECO:0000256" key="2">
    <source>
        <dbReference type="ARBA" id="ARBA00009860"/>
    </source>
</evidence>
<keyword evidence="5 8" id="KW-0694">RNA-binding</keyword>
<feature type="coiled-coil region" evidence="9">
    <location>
        <begin position="699"/>
        <end position="726"/>
    </location>
</feature>
<dbReference type="InterPro" id="IPR023398">
    <property type="entry name" value="TIF_eIF4e-like"/>
</dbReference>
<feature type="coiled-coil region" evidence="9">
    <location>
        <begin position="537"/>
        <end position="585"/>
    </location>
</feature>
<feature type="compositionally biased region" description="Basic and acidic residues" evidence="10">
    <location>
        <begin position="836"/>
        <end position="854"/>
    </location>
</feature>
<keyword evidence="4" id="KW-0810">Translation regulation</keyword>
<evidence type="ECO:0000313" key="11">
    <source>
        <dbReference type="EMBL" id="KXT11902.1"/>
    </source>
</evidence>
<comment type="subunit">
    <text evidence="7">eIF4F is a multi-subunit complex, the composition of which varies with external and internal environmental conditions. It is composed of at least eIF4A, eIF4E and eIF4G. eIF4E is also known to interact with other partners.</text>
</comment>
<feature type="compositionally biased region" description="Polar residues" evidence="10">
    <location>
        <begin position="765"/>
        <end position="774"/>
    </location>
</feature>
<dbReference type="PROSITE" id="PS00813">
    <property type="entry name" value="IF4E"/>
    <property type="match status" value="1"/>
</dbReference>
<dbReference type="AlphaFoldDB" id="A0A139IBF0"/>
<keyword evidence="6 8" id="KW-0648">Protein biosynthesis</keyword>
<dbReference type="Pfam" id="PF01652">
    <property type="entry name" value="IF4E"/>
    <property type="match status" value="1"/>
</dbReference>
<evidence type="ECO:0000256" key="3">
    <source>
        <dbReference type="ARBA" id="ARBA00022540"/>
    </source>
</evidence>
<dbReference type="PANTHER" id="PTHR11960">
    <property type="entry name" value="EUKARYOTIC TRANSLATION INITIATION FACTOR 4E RELATED"/>
    <property type="match status" value="1"/>
</dbReference>
<protein>
    <submittedName>
        <fullName evidence="11">Uncharacterized protein</fullName>
    </submittedName>
</protein>
<dbReference type="Gene3D" id="3.30.760.10">
    <property type="entry name" value="RNA Cap, Translation Initiation Factor Eif4e"/>
    <property type="match status" value="1"/>
</dbReference>
<proteinExistence type="inferred from homology"/>
<dbReference type="GO" id="GO:0006417">
    <property type="term" value="P:regulation of translation"/>
    <property type="evidence" value="ECO:0007669"/>
    <property type="project" value="UniProtKB-KW"/>
</dbReference>
<evidence type="ECO:0000256" key="10">
    <source>
        <dbReference type="SAM" id="MobiDB-lite"/>
    </source>
</evidence>
<evidence type="ECO:0000256" key="5">
    <source>
        <dbReference type="ARBA" id="ARBA00022884"/>
    </source>
</evidence>
<dbReference type="GO" id="GO:0003743">
    <property type="term" value="F:translation initiation factor activity"/>
    <property type="evidence" value="ECO:0007669"/>
    <property type="project" value="UniProtKB-KW"/>
</dbReference>
<dbReference type="SUPFAM" id="SSF55418">
    <property type="entry name" value="eIF4e-like"/>
    <property type="match status" value="1"/>
</dbReference>
<evidence type="ECO:0000256" key="1">
    <source>
        <dbReference type="ARBA" id="ARBA00003021"/>
    </source>
</evidence>
<sequence>MAEVASHAPVPASNAQVDLSTIPVSPEGAMIDATNGANGTKSTDNDKIVTVFDDPSNFNVKHQLQHTWTLWFTKPPSGKQDWNELLKEVISFNSVEEFWGIYNNITPASELAQKSDYHLFKSGVRPEWEDPQNKHGGRWSYTFKGSKANDETWLNIMLAAIGEMLEDENDNEVMGVVVNIRKAFWRVGLWTRTAGQPPKGRKDDADREDGRKRLERIGKRFKDTLNLPASEGVEFSGHADSAHSGSSRAKAKFTVLTGYVSTDGLGQVYPACDQEFLIQMYDQRTCGRAADTILSSQADELLMDENDFQRELVQLKTRVSQMVASFNRAVPTLPPPALSSDVFLDHLQDVKDRLQTMQDSLNQTNARHNCTSNTDYNPSAVMPTGRAIHVPHNSLTLPSGPLFWQLFTSLRTDVRSLHTRVAHLEQNFSDLEDRVDRIDPAQITPAGSDASHLQREHNHVQPSSNFHVDWQLSNLENDSNTWHPGHIQRPSELDTTYAGSKDLYEISAFDMLPESTSCVDHSRSAPIEGVAFRDREIAQLEDLMREKDIELARQHAKGVSYDAKINELETRLAEKESAIATYSDMLSQAHSEVDGFRASYQEKETEVTDWITKHDRVRQSYMQKRNQLMHAVYQIQHVQRSMYDLQRTKQVEIEDLITRKGDEMRKLKDVCDSKDAVVYQQEDIIARGATLLQERDEEIAMLSRQLQVTKDDLENEQRQKDRFSRLFDERGEVISQLRAALNQALTPKLKRGKCEDDNNAPEGGSQRSRNSENFYSPFATTGLEAHTPRSQKWIPKAIIGLPKLPHEEKRAVSWEMGRSADVQTFGRPSPLGRTSRKGEDAAELHKKDLGRSDSPKLLQKLAVAEEGTPSKSFQTSSSKRHHLPLEDLSSRPPLPAPLPLPARRLSSVVDLSRSTESHKPVSKHQSMQELSTRRRLQSLQAHVEEGEESIGGS</sequence>
<evidence type="ECO:0000256" key="6">
    <source>
        <dbReference type="ARBA" id="ARBA00022917"/>
    </source>
</evidence>
<gene>
    <name evidence="11" type="ORF">AC579_10500</name>
</gene>